<gene>
    <name evidence="1" type="ORF">Syun_029243</name>
</gene>
<keyword evidence="2" id="KW-1185">Reference proteome</keyword>
<sequence length="88" mass="9546">MPLTGTVASFPMYKTVFSSTASMVLKNLLFLQTCRVAPESTHQAISFSTTLISDIIAMRSSLSLPAPLAALEEAWFFLASSSNDNIRT</sequence>
<dbReference type="EMBL" id="JBBNAF010000013">
    <property type="protein sequence ID" value="KAK9086849.1"/>
    <property type="molecule type" value="Genomic_DNA"/>
</dbReference>
<dbReference type="Proteomes" id="UP001420932">
    <property type="component" value="Unassembled WGS sequence"/>
</dbReference>
<evidence type="ECO:0000313" key="1">
    <source>
        <dbReference type="EMBL" id="KAK9086849.1"/>
    </source>
</evidence>
<dbReference type="AlphaFoldDB" id="A0AAP0HH52"/>
<accession>A0AAP0HH52</accession>
<proteinExistence type="predicted"/>
<name>A0AAP0HH52_9MAGN</name>
<evidence type="ECO:0000313" key="2">
    <source>
        <dbReference type="Proteomes" id="UP001420932"/>
    </source>
</evidence>
<protein>
    <submittedName>
        <fullName evidence="1">Uncharacterized protein</fullName>
    </submittedName>
</protein>
<reference evidence="1 2" key="1">
    <citation type="submission" date="2024-01" db="EMBL/GenBank/DDBJ databases">
        <title>Genome assemblies of Stephania.</title>
        <authorList>
            <person name="Yang L."/>
        </authorList>
    </citation>
    <scope>NUCLEOTIDE SEQUENCE [LARGE SCALE GENOMIC DNA]</scope>
    <source>
        <strain evidence="1">YNDBR</strain>
        <tissue evidence="1">Leaf</tissue>
    </source>
</reference>
<organism evidence="1 2">
    <name type="scientific">Stephania yunnanensis</name>
    <dbReference type="NCBI Taxonomy" id="152371"/>
    <lineage>
        <taxon>Eukaryota</taxon>
        <taxon>Viridiplantae</taxon>
        <taxon>Streptophyta</taxon>
        <taxon>Embryophyta</taxon>
        <taxon>Tracheophyta</taxon>
        <taxon>Spermatophyta</taxon>
        <taxon>Magnoliopsida</taxon>
        <taxon>Ranunculales</taxon>
        <taxon>Menispermaceae</taxon>
        <taxon>Menispermoideae</taxon>
        <taxon>Cissampelideae</taxon>
        <taxon>Stephania</taxon>
    </lineage>
</organism>
<comment type="caution">
    <text evidence="1">The sequence shown here is derived from an EMBL/GenBank/DDBJ whole genome shotgun (WGS) entry which is preliminary data.</text>
</comment>